<organism evidence="2 3">
    <name type="scientific">Prorocentrum cordatum</name>
    <dbReference type="NCBI Taxonomy" id="2364126"/>
    <lineage>
        <taxon>Eukaryota</taxon>
        <taxon>Sar</taxon>
        <taxon>Alveolata</taxon>
        <taxon>Dinophyceae</taxon>
        <taxon>Prorocentrales</taxon>
        <taxon>Prorocentraceae</taxon>
        <taxon>Prorocentrum</taxon>
    </lineage>
</organism>
<protein>
    <submittedName>
        <fullName evidence="2">Uncharacterized protein</fullName>
    </submittedName>
</protein>
<evidence type="ECO:0000313" key="3">
    <source>
        <dbReference type="Proteomes" id="UP001189429"/>
    </source>
</evidence>
<gene>
    <name evidence="2" type="ORF">PCOR1329_LOCUS34971</name>
</gene>
<dbReference type="EMBL" id="CAUYUJ010014281">
    <property type="protein sequence ID" value="CAK0839247.1"/>
    <property type="molecule type" value="Genomic_DNA"/>
</dbReference>
<comment type="caution">
    <text evidence="2">The sequence shown here is derived from an EMBL/GenBank/DDBJ whole genome shotgun (WGS) entry which is preliminary data.</text>
</comment>
<name>A0ABN9T2N4_9DINO</name>
<feature type="region of interest" description="Disordered" evidence="1">
    <location>
        <begin position="1"/>
        <end position="148"/>
    </location>
</feature>
<keyword evidence="3" id="KW-1185">Reference proteome</keyword>
<sequence>MHAALLLGESTSLRGQRGGAGTPGGAPDRAAAHQAGRCALQLQSREPRKKRHAACGGGARSSPCVVVPRGPSVRRTCATRRPVRSQATRVLGEGGGREEEQGEEEEEEEEQEEVGAGAPRNTASAPPQPRPGAVPARPRIGRGADGAREGECKFKMSCMHAWQRGHMPSNALMLCRPPTGGGCPATPLWGTTG</sequence>
<dbReference type="Proteomes" id="UP001189429">
    <property type="component" value="Unassembled WGS sequence"/>
</dbReference>
<reference evidence="2" key="1">
    <citation type="submission" date="2023-10" db="EMBL/GenBank/DDBJ databases">
        <authorList>
            <person name="Chen Y."/>
            <person name="Shah S."/>
            <person name="Dougan E. K."/>
            <person name="Thang M."/>
            <person name="Chan C."/>
        </authorList>
    </citation>
    <scope>NUCLEOTIDE SEQUENCE [LARGE SCALE GENOMIC DNA]</scope>
</reference>
<proteinExistence type="predicted"/>
<accession>A0ABN9T2N4</accession>
<evidence type="ECO:0000256" key="1">
    <source>
        <dbReference type="SAM" id="MobiDB-lite"/>
    </source>
</evidence>
<evidence type="ECO:0000313" key="2">
    <source>
        <dbReference type="EMBL" id="CAK0839247.1"/>
    </source>
</evidence>
<feature type="compositionally biased region" description="Acidic residues" evidence="1">
    <location>
        <begin position="100"/>
        <end position="113"/>
    </location>
</feature>